<evidence type="ECO:0000313" key="7">
    <source>
        <dbReference type="EMBL" id="QAS51538.1"/>
    </source>
</evidence>
<dbReference type="InterPro" id="IPR043322">
    <property type="entry name" value="CtBP"/>
</dbReference>
<dbReference type="OrthoDB" id="9805416at2"/>
<feature type="domain" description="D-isomer specific 2-hydroxyacid dehydrogenase NAD-binding" evidence="6">
    <location>
        <begin position="110"/>
        <end position="286"/>
    </location>
</feature>
<dbReference type="GO" id="GO:0003714">
    <property type="term" value="F:transcription corepressor activity"/>
    <property type="evidence" value="ECO:0007669"/>
    <property type="project" value="InterPro"/>
</dbReference>
<evidence type="ECO:0000256" key="4">
    <source>
        <dbReference type="RuleBase" id="RU003719"/>
    </source>
</evidence>
<sequence>MSKFKVLVADYTYSTLEPEKKVLETADAEMISAQCRTEEDVIEAAQGVDGIICQYAPITKNVIERLDKCKVIARYGVGFDTIDVQAATEKGIMVSNVTDYCLDEVSNHAFALLMACARKIVQLNESVKNGTWDSKIAKPIYRLNGQKLGLVGLGNIPQTLAMKAKAFGLEVLAYDPFVSTETAENTGVKLVDLETLCKEADYLSVHPPLNKHTQGMISDDQFKWMKKNAYIINTSRGGVIDESALIRALQANEIAGAGLDVLETEPISEDNPLLEMPNVILNPHSAYYSEESELELKQKTAQNVADVLSGKVPPYLVNKDAIRA</sequence>
<dbReference type="InterPro" id="IPR036291">
    <property type="entry name" value="NAD(P)-bd_dom_sf"/>
</dbReference>
<organism evidence="7 8">
    <name type="scientific">Halobacillus litoralis</name>
    <dbReference type="NCBI Taxonomy" id="45668"/>
    <lineage>
        <taxon>Bacteria</taxon>
        <taxon>Bacillati</taxon>
        <taxon>Bacillota</taxon>
        <taxon>Bacilli</taxon>
        <taxon>Bacillales</taxon>
        <taxon>Bacillaceae</taxon>
        <taxon>Halobacillus</taxon>
    </lineage>
</organism>
<evidence type="ECO:0000256" key="3">
    <source>
        <dbReference type="ARBA" id="ARBA00023027"/>
    </source>
</evidence>
<reference evidence="7 8" key="1">
    <citation type="submission" date="2018-01" db="EMBL/GenBank/DDBJ databases">
        <title>The whole genome sequencing and assembly of Halobacillus litoralis ERB031 strain.</title>
        <authorList>
            <person name="Lee S.-J."/>
            <person name="Park M.-K."/>
            <person name="Kim J.-Y."/>
            <person name="Lee Y.-J."/>
            <person name="Yi H."/>
            <person name="Bahn Y.-S."/>
            <person name="Kim J.F."/>
            <person name="Lee D.-W."/>
        </authorList>
    </citation>
    <scope>NUCLEOTIDE SEQUENCE [LARGE SCALE GENOMIC DNA]</scope>
    <source>
        <strain evidence="7 8">ERB 031</strain>
    </source>
</reference>
<dbReference type="SUPFAM" id="SSF52283">
    <property type="entry name" value="Formate/glycerate dehydrogenase catalytic domain-like"/>
    <property type="match status" value="1"/>
</dbReference>
<keyword evidence="2 4" id="KW-0560">Oxidoreductase</keyword>
<dbReference type="PANTHER" id="PTHR42789:SF1">
    <property type="entry name" value="D-ISOMER SPECIFIC 2-HYDROXYACID DEHYDROGENASE FAMILY PROTEIN (AFU_ORTHOLOGUE AFUA_6G10090)"/>
    <property type="match status" value="1"/>
</dbReference>
<dbReference type="InterPro" id="IPR006139">
    <property type="entry name" value="D-isomer_2_OHA_DH_cat_dom"/>
</dbReference>
<dbReference type="GO" id="GO:0016616">
    <property type="term" value="F:oxidoreductase activity, acting on the CH-OH group of donors, NAD or NADP as acceptor"/>
    <property type="evidence" value="ECO:0007669"/>
    <property type="project" value="InterPro"/>
</dbReference>
<dbReference type="InterPro" id="IPR029753">
    <property type="entry name" value="D-isomer_DH_CS"/>
</dbReference>
<keyword evidence="3" id="KW-0520">NAD</keyword>
<feature type="domain" description="D-isomer specific 2-hydroxyacid dehydrogenase catalytic" evidence="5">
    <location>
        <begin position="18"/>
        <end position="318"/>
    </location>
</feature>
<dbReference type="FunFam" id="3.40.50.720:FF:000203">
    <property type="entry name" value="D-3-phosphoglycerate dehydrogenase (SerA)"/>
    <property type="match status" value="1"/>
</dbReference>
<dbReference type="InterPro" id="IPR006140">
    <property type="entry name" value="D-isomer_DH_NAD-bd"/>
</dbReference>
<evidence type="ECO:0000313" key="8">
    <source>
        <dbReference type="Proteomes" id="UP000287756"/>
    </source>
</evidence>
<proteinExistence type="inferred from homology"/>
<dbReference type="EMBL" id="CP026118">
    <property type="protein sequence ID" value="QAS51538.1"/>
    <property type="molecule type" value="Genomic_DNA"/>
</dbReference>
<evidence type="ECO:0000256" key="2">
    <source>
        <dbReference type="ARBA" id="ARBA00023002"/>
    </source>
</evidence>
<dbReference type="Gene3D" id="3.40.50.720">
    <property type="entry name" value="NAD(P)-binding Rossmann-like Domain"/>
    <property type="match status" value="2"/>
</dbReference>
<dbReference type="Pfam" id="PF02826">
    <property type="entry name" value="2-Hacid_dh_C"/>
    <property type="match status" value="1"/>
</dbReference>
<dbReference type="Proteomes" id="UP000287756">
    <property type="component" value="Chromosome"/>
</dbReference>
<name>A0A410MA36_9BACI</name>
<dbReference type="GO" id="GO:0051287">
    <property type="term" value="F:NAD binding"/>
    <property type="evidence" value="ECO:0007669"/>
    <property type="project" value="InterPro"/>
</dbReference>
<dbReference type="PROSITE" id="PS00671">
    <property type="entry name" value="D_2_HYDROXYACID_DH_3"/>
    <property type="match status" value="1"/>
</dbReference>
<evidence type="ECO:0000259" key="5">
    <source>
        <dbReference type="Pfam" id="PF00389"/>
    </source>
</evidence>
<dbReference type="SUPFAM" id="SSF51735">
    <property type="entry name" value="NAD(P)-binding Rossmann-fold domains"/>
    <property type="match status" value="1"/>
</dbReference>
<dbReference type="InterPro" id="IPR050857">
    <property type="entry name" value="D-2-hydroxyacid_DH"/>
</dbReference>
<accession>A0A410MA36</accession>
<evidence type="ECO:0000256" key="1">
    <source>
        <dbReference type="ARBA" id="ARBA00005854"/>
    </source>
</evidence>
<dbReference type="KEGG" id="hli:HLI_04520"/>
<comment type="similarity">
    <text evidence="1 4">Belongs to the D-isomer specific 2-hydroxyacid dehydrogenase family.</text>
</comment>
<evidence type="ECO:0000259" key="6">
    <source>
        <dbReference type="Pfam" id="PF02826"/>
    </source>
</evidence>
<dbReference type="Pfam" id="PF00389">
    <property type="entry name" value="2-Hacid_dh"/>
    <property type="match status" value="1"/>
</dbReference>
<dbReference type="AlphaFoldDB" id="A0A410MA36"/>
<dbReference type="PANTHER" id="PTHR42789">
    <property type="entry name" value="D-ISOMER SPECIFIC 2-HYDROXYACID DEHYDROGENASE FAMILY PROTEIN (AFU_ORTHOLOGUE AFUA_6G10090)"/>
    <property type="match status" value="1"/>
</dbReference>
<gene>
    <name evidence="7" type="ORF">HLI_04520</name>
</gene>
<dbReference type="RefSeq" id="WP_128523377.1">
    <property type="nucleotide sequence ID" value="NZ_CP026118.1"/>
</dbReference>
<protein>
    <submittedName>
        <fullName evidence="7">Hydroxyacid dehydrogenase</fullName>
    </submittedName>
</protein>
<dbReference type="CDD" id="cd05299">
    <property type="entry name" value="CtBP_dh"/>
    <property type="match status" value="1"/>
</dbReference>